<reference evidence="8 9" key="1">
    <citation type="journal article" date="2018" name="Nat. Biotechnol.">
        <title>A standardized bacterial taxonomy based on genome phylogeny substantially revises the tree of life.</title>
        <authorList>
            <person name="Parks D.H."/>
            <person name="Chuvochina M."/>
            <person name="Waite D.W."/>
            <person name="Rinke C."/>
            <person name="Skarshewski A."/>
            <person name="Chaumeil P.A."/>
            <person name="Hugenholtz P."/>
        </authorList>
    </citation>
    <scope>NUCLEOTIDE SEQUENCE [LARGE SCALE GENOMIC DNA]</scope>
    <source>
        <strain evidence="8">UBA8844</strain>
    </source>
</reference>
<comment type="subunit">
    <text evidence="2 5">Homopentamer.</text>
</comment>
<keyword evidence="5" id="KW-0964">Secreted</keyword>
<dbReference type="InterPro" id="IPR010809">
    <property type="entry name" value="FliD_C"/>
</dbReference>
<evidence type="ECO:0000256" key="5">
    <source>
        <dbReference type="RuleBase" id="RU362066"/>
    </source>
</evidence>
<evidence type="ECO:0000256" key="3">
    <source>
        <dbReference type="ARBA" id="ARBA00023054"/>
    </source>
</evidence>
<dbReference type="EMBL" id="DPIY01000001">
    <property type="protein sequence ID" value="HCT55811.1"/>
    <property type="molecule type" value="Genomic_DNA"/>
</dbReference>
<evidence type="ECO:0000313" key="8">
    <source>
        <dbReference type="EMBL" id="HCT55811.1"/>
    </source>
</evidence>
<feature type="domain" description="Flagellar hook-associated protein 2 N-terminal" evidence="6">
    <location>
        <begin position="22"/>
        <end position="122"/>
    </location>
</feature>
<dbReference type="Pfam" id="PF07196">
    <property type="entry name" value="Flagellin_IN"/>
    <property type="match status" value="1"/>
</dbReference>
<organism evidence="8 9">
    <name type="scientific">Gemmatimonas aurantiaca</name>
    <dbReference type="NCBI Taxonomy" id="173480"/>
    <lineage>
        <taxon>Bacteria</taxon>
        <taxon>Pseudomonadati</taxon>
        <taxon>Gemmatimonadota</taxon>
        <taxon>Gemmatimonadia</taxon>
        <taxon>Gemmatimonadales</taxon>
        <taxon>Gemmatimonadaceae</taxon>
        <taxon>Gemmatimonas</taxon>
    </lineage>
</organism>
<evidence type="ECO:0000256" key="4">
    <source>
        <dbReference type="ARBA" id="ARBA00023143"/>
    </source>
</evidence>
<comment type="caution">
    <text evidence="8">The sequence shown here is derived from an EMBL/GenBank/DDBJ whole genome shotgun (WGS) entry which is preliminary data.</text>
</comment>
<protein>
    <recommendedName>
        <fullName evidence="5">Flagellar hook-associated protein 2</fullName>
        <shortName evidence="5">HAP2</shortName>
    </recommendedName>
    <alternativeName>
        <fullName evidence="5">Flagellar cap protein</fullName>
    </alternativeName>
</protein>
<dbReference type="GO" id="GO:0071973">
    <property type="term" value="P:bacterial-type flagellum-dependent cell motility"/>
    <property type="evidence" value="ECO:0007669"/>
    <property type="project" value="TreeGrafter"/>
</dbReference>
<evidence type="ECO:0000313" key="9">
    <source>
        <dbReference type="Proteomes" id="UP000264071"/>
    </source>
</evidence>
<feature type="domain" description="Flagellar hook-associated protein 2 C-terminal" evidence="7">
    <location>
        <begin position="461"/>
        <end position="677"/>
    </location>
</feature>
<proteinExistence type="inferred from homology"/>
<evidence type="ECO:0000259" key="6">
    <source>
        <dbReference type="Pfam" id="PF02465"/>
    </source>
</evidence>
<dbReference type="AlphaFoldDB" id="A0A3D4V3W8"/>
<dbReference type="GO" id="GO:0009424">
    <property type="term" value="C:bacterial-type flagellum hook"/>
    <property type="evidence" value="ECO:0007669"/>
    <property type="project" value="UniProtKB-UniRule"/>
</dbReference>
<dbReference type="GO" id="GO:0005576">
    <property type="term" value="C:extracellular region"/>
    <property type="evidence" value="ECO:0007669"/>
    <property type="project" value="UniProtKB-SubCell"/>
</dbReference>
<dbReference type="PANTHER" id="PTHR30288:SF0">
    <property type="entry name" value="FLAGELLAR HOOK-ASSOCIATED PROTEIN 2"/>
    <property type="match status" value="1"/>
</dbReference>
<dbReference type="GO" id="GO:0009421">
    <property type="term" value="C:bacterial-type flagellum filament cap"/>
    <property type="evidence" value="ECO:0007669"/>
    <property type="project" value="InterPro"/>
</dbReference>
<gene>
    <name evidence="8" type="ORF">DGD08_01220</name>
</gene>
<dbReference type="InterPro" id="IPR010810">
    <property type="entry name" value="Flagellin_hook_IN_motif"/>
</dbReference>
<evidence type="ECO:0000259" key="7">
    <source>
        <dbReference type="Pfam" id="PF07195"/>
    </source>
</evidence>
<dbReference type="InterPro" id="IPR003481">
    <property type="entry name" value="FliD_N"/>
</dbReference>
<comment type="similarity">
    <text evidence="1 5">Belongs to the FliD family.</text>
</comment>
<keyword evidence="3 5" id="KW-0175">Coiled coil</keyword>
<dbReference type="InterPro" id="IPR040026">
    <property type="entry name" value="FliD"/>
</dbReference>
<dbReference type="Pfam" id="PF02465">
    <property type="entry name" value="FliD_N"/>
    <property type="match status" value="1"/>
</dbReference>
<keyword evidence="4 5" id="KW-0975">Bacterial flagellum</keyword>
<comment type="function">
    <text evidence="5">Required for morphogenesis and for the elongation of the flagellar filament by facilitating polymerization of the flagellin monomers at the tip of growing filament. Forms a capping structure, which prevents flagellin subunits (transported through the central channel of the flagellum) from leaking out without polymerization at the distal end.</text>
</comment>
<name>A0A3D4V3W8_9BACT</name>
<dbReference type="GO" id="GO:0007155">
    <property type="term" value="P:cell adhesion"/>
    <property type="evidence" value="ECO:0007669"/>
    <property type="project" value="InterPro"/>
</dbReference>
<dbReference type="Proteomes" id="UP000264071">
    <property type="component" value="Unassembled WGS sequence"/>
</dbReference>
<evidence type="ECO:0000256" key="2">
    <source>
        <dbReference type="ARBA" id="ARBA00011255"/>
    </source>
</evidence>
<dbReference type="Pfam" id="PF07195">
    <property type="entry name" value="FliD_C"/>
    <property type="match status" value="1"/>
</dbReference>
<dbReference type="PANTHER" id="PTHR30288">
    <property type="entry name" value="FLAGELLAR CAP/ASSEMBLY PROTEIN FLID"/>
    <property type="match status" value="1"/>
</dbReference>
<sequence>MALGRRIEAPMTTPLNFGGLSSGVQWNDIVDTTIKALEARQVTPITDRITLRNKQKEAWTKLQGLVNNMNSAALAVRRAGFGGFQATVPTSASSGRSLLTASATSAATAGRYRVEVLQTADTAKLAGGSVADTTAARNLSGSFTVNGATISVDAADSLTAIRDKVNGANAGVTATIVSEGGTAGRLVLTNNASGATKLDIGDGAEGLGRELGFLDSRSKPISSSTVAAAAAMGLAVYPQPASIRVGHVTITADLATESISSIAAKINAAGGSASVESEQYGDETRYRLVTDGNVSAVGGDPNSQAVIDALGMATGTSGAVRQTVQSAAFTDGSDAPVSASTALTSLKVDGASANLVVGDAINIRGTRGDGTAVSYGIVIEPGDTMQSLLDRINDASSGFGSGSRTASAELGPDGRIRLTDDTGGASRMSFSMSVTHANGTTGSLGATSTAVAGRSRELQQGRDAIVRVDGQEFTRSSNTFSDVVNGVAITLQTAEPGTTIDLAVERDEKGAVDATKKLVDAYNEIRSFYDEQRATDAPLYGDGNLRRVVNTFTEALRADVSGTNATYGRSVNVGLMLDRAGKLTFNEADFKKAFADKPAEIETLFGMSGIGGAFVVATDNATRFGEGPISTSLNSILENVNTLQNREAEQKKRLEDRRMQLIQQYTRMEEALSRLQQQSGSLLASVQGLQGSSN</sequence>
<comment type="subcellular location">
    <subcellularLocation>
        <location evidence="5">Secreted</location>
    </subcellularLocation>
    <subcellularLocation>
        <location evidence="5">Bacterial flagellum</location>
    </subcellularLocation>
</comment>
<accession>A0A3D4V3W8</accession>
<feature type="coiled-coil region" evidence="5">
    <location>
        <begin position="633"/>
        <end position="678"/>
    </location>
</feature>
<evidence type="ECO:0000256" key="1">
    <source>
        <dbReference type="ARBA" id="ARBA00009764"/>
    </source>
</evidence>